<dbReference type="Gene3D" id="1.20.1260.10">
    <property type="match status" value="1"/>
</dbReference>
<comment type="caution">
    <text evidence="2">The sequence shown here is derived from an EMBL/GenBank/DDBJ whole genome shotgun (WGS) entry which is preliminary data.</text>
</comment>
<dbReference type="PANTHER" id="PTHR30565:SF9">
    <property type="entry name" value="PROTEIN YCIF"/>
    <property type="match status" value="1"/>
</dbReference>
<name>A0A3P3RK37_9EURY</name>
<evidence type="ECO:0000313" key="3">
    <source>
        <dbReference type="Proteomes" id="UP000282322"/>
    </source>
</evidence>
<dbReference type="InterPro" id="IPR009078">
    <property type="entry name" value="Ferritin-like_SF"/>
</dbReference>
<dbReference type="Proteomes" id="UP000282322">
    <property type="component" value="Unassembled WGS sequence"/>
</dbReference>
<dbReference type="Pfam" id="PF05974">
    <property type="entry name" value="DUF892"/>
    <property type="match status" value="1"/>
</dbReference>
<dbReference type="PANTHER" id="PTHR30565">
    <property type="entry name" value="PROTEIN YCIF"/>
    <property type="match status" value="1"/>
</dbReference>
<evidence type="ECO:0000256" key="1">
    <source>
        <dbReference type="SAM" id="MobiDB-lite"/>
    </source>
</evidence>
<dbReference type="InterPro" id="IPR010287">
    <property type="entry name" value="DUF892_YciF-like"/>
</dbReference>
<gene>
    <name evidence="2" type="ORF">EIK79_03065</name>
</gene>
<organism evidence="2 3">
    <name type="scientific">Halocatena pleomorpha</name>
    <dbReference type="NCBI Taxonomy" id="1785090"/>
    <lineage>
        <taxon>Archaea</taxon>
        <taxon>Methanobacteriati</taxon>
        <taxon>Methanobacteriota</taxon>
        <taxon>Stenosarchaea group</taxon>
        <taxon>Halobacteria</taxon>
        <taxon>Halobacteriales</taxon>
        <taxon>Natronomonadaceae</taxon>
        <taxon>Halocatena</taxon>
    </lineage>
</organism>
<protein>
    <submittedName>
        <fullName evidence="2">DUF892 family protein</fullName>
    </submittedName>
</protein>
<dbReference type="InterPro" id="IPR047114">
    <property type="entry name" value="YciF"/>
</dbReference>
<proteinExistence type="predicted"/>
<feature type="region of interest" description="Disordered" evidence="1">
    <location>
        <begin position="137"/>
        <end position="160"/>
    </location>
</feature>
<reference evidence="2 3" key="1">
    <citation type="submission" date="2018-11" db="EMBL/GenBank/DDBJ databases">
        <title>Taxonoimc description of Halomarina strain SPP-AMP-1.</title>
        <authorList>
            <person name="Pal Y."/>
            <person name="Srinivasana K."/>
            <person name="Verma A."/>
            <person name="Kumar P."/>
        </authorList>
    </citation>
    <scope>NUCLEOTIDE SEQUENCE [LARGE SCALE GENOMIC DNA]</scope>
    <source>
        <strain evidence="2 3">SPP-AMP-1</strain>
    </source>
</reference>
<dbReference type="OrthoDB" id="302765at2157"/>
<dbReference type="AlphaFoldDB" id="A0A3P3RK37"/>
<evidence type="ECO:0000313" key="2">
    <source>
        <dbReference type="EMBL" id="RRJ33782.1"/>
    </source>
</evidence>
<accession>A0A3P3RK37</accession>
<dbReference type="RefSeq" id="WP_124953649.1">
    <property type="nucleotide sequence ID" value="NZ_RRCH01000003.1"/>
</dbReference>
<dbReference type="SUPFAM" id="SSF47240">
    <property type="entry name" value="Ferritin-like"/>
    <property type="match status" value="1"/>
</dbReference>
<feature type="compositionally biased region" description="Basic and acidic residues" evidence="1">
    <location>
        <begin position="151"/>
        <end position="160"/>
    </location>
</feature>
<dbReference type="EMBL" id="RRCH01000003">
    <property type="protein sequence ID" value="RRJ33782.1"/>
    <property type="molecule type" value="Genomic_DNA"/>
</dbReference>
<dbReference type="InterPro" id="IPR012347">
    <property type="entry name" value="Ferritin-like"/>
</dbReference>
<sequence length="160" mass="18412">MTANQLDEMFEDGLKNIYYTEQQLVDTLSELEQQTAEDTLREAFSEHRSETEEHVHRLEEVFGMMDMEPEGKPDRAVEGLIEDHDEFASRDPEQQVLDRFNLSAGQKTEHYEIGAYDTLIPTASDLGMDEAADLLEQSRQEEENALNKLSDISRETRSPE</sequence>
<keyword evidence="3" id="KW-1185">Reference proteome</keyword>